<dbReference type="Proteomes" id="UP000018144">
    <property type="component" value="Unassembled WGS sequence"/>
</dbReference>
<reference evidence="1 2" key="1">
    <citation type="journal article" date="2013" name="PLoS Genet.">
        <title>The genome and development-dependent transcriptomes of Pyronema confluens: a window into fungal evolution.</title>
        <authorList>
            <person name="Traeger S."/>
            <person name="Altegoer F."/>
            <person name="Freitag M."/>
            <person name="Gabaldon T."/>
            <person name="Kempken F."/>
            <person name="Kumar A."/>
            <person name="Marcet-Houben M."/>
            <person name="Poggeler S."/>
            <person name="Stajich J.E."/>
            <person name="Nowrousian M."/>
        </authorList>
    </citation>
    <scope>NUCLEOTIDE SEQUENCE [LARGE SCALE GENOMIC DNA]</scope>
    <source>
        <strain evidence="2">CBS 100304</strain>
        <tissue evidence="1">Vegetative mycelium</tissue>
    </source>
</reference>
<evidence type="ECO:0000313" key="2">
    <source>
        <dbReference type="Proteomes" id="UP000018144"/>
    </source>
</evidence>
<accession>U4KZT0</accession>
<sequence>MTGDPIGDYTEDTEDHIEKQIEDNTEGNIEETTRDIVKNGMEGNQYTEAIGSEAIGS</sequence>
<organism evidence="1 2">
    <name type="scientific">Pyronema omphalodes (strain CBS 100304)</name>
    <name type="common">Pyronema confluens</name>
    <dbReference type="NCBI Taxonomy" id="1076935"/>
    <lineage>
        <taxon>Eukaryota</taxon>
        <taxon>Fungi</taxon>
        <taxon>Dikarya</taxon>
        <taxon>Ascomycota</taxon>
        <taxon>Pezizomycotina</taxon>
        <taxon>Pezizomycetes</taxon>
        <taxon>Pezizales</taxon>
        <taxon>Pyronemataceae</taxon>
        <taxon>Pyronema</taxon>
    </lineage>
</organism>
<protein>
    <submittedName>
        <fullName evidence="1">Uncharacterized protein</fullName>
    </submittedName>
</protein>
<dbReference type="EMBL" id="HF935386">
    <property type="protein sequence ID" value="CCX08025.1"/>
    <property type="molecule type" value="Genomic_DNA"/>
</dbReference>
<proteinExistence type="predicted"/>
<evidence type="ECO:0000313" key="1">
    <source>
        <dbReference type="EMBL" id="CCX08025.1"/>
    </source>
</evidence>
<dbReference type="AlphaFoldDB" id="U4KZT0"/>
<keyword evidence="2" id="KW-1185">Reference proteome</keyword>
<gene>
    <name evidence="1" type="ORF">PCON_07614</name>
</gene>
<name>U4KZT0_PYROM</name>